<sequence>MLIAYLSYSGNTEETAELIQKKLIAKGASVEMHRIGIDPPINPSHYDVMFMGTFTWDNGSTPDEVKDFVLEIGYKPDNMAVFGTGDTQFPFFCQAVDRLTRFYESKWQGLKIEQSPRGSQEIKIDRWLEGVLQYVRRIA</sequence>
<accession>A0A923L2W4</accession>
<evidence type="ECO:0000256" key="4">
    <source>
        <dbReference type="ARBA" id="ARBA00022448"/>
    </source>
</evidence>
<dbReference type="GO" id="GO:0016651">
    <property type="term" value="F:oxidoreductase activity, acting on NAD(P)H"/>
    <property type="evidence" value="ECO:0007669"/>
    <property type="project" value="UniProtKB-ARBA"/>
</dbReference>
<keyword evidence="10" id="KW-1185">Reference proteome</keyword>
<proteinExistence type="inferred from homology"/>
<dbReference type="EMBL" id="JACOOL010000001">
    <property type="protein sequence ID" value="MBC5635492.1"/>
    <property type="molecule type" value="Genomic_DNA"/>
</dbReference>
<dbReference type="InterPro" id="IPR008254">
    <property type="entry name" value="Flavodoxin/NO_synth"/>
</dbReference>
<dbReference type="Gene3D" id="3.40.50.360">
    <property type="match status" value="1"/>
</dbReference>
<feature type="domain" description="Flavodoxin-like" evidence="8">
    <location>
        <begin position="1"/>
        <end position="132"/>
    </location>
</feature>
<comment type="similarity">
    <text evidence="3">Belongs to the flavodoxin family.</text>
</comment>
<evidence type="ECO:0000256" key="2">
    <source>
        <dbReference type="ARBA" id="ARBA00003297"/>
    </source>
</evidence>
<evidence type="ECO:0000256" key="6">
    <source>
        <dbReference type="ARBA" id="ARBA00022643"/>
    </source>
</evidence>
<evidence type="ECO:0000313" key="9">
    <source>
        <dbReference type="EMBL" id="MBC5635492.1"/>
    </source>
</evidence>
<comment type="caution">
    <text evidence="9">The sequence shown here is derived from an EMBL/GenBank/DDBJ whole genome shotgun (WGS) entry which is preliminary data.</text>
</comment>
<keyword evidence="7" id="KW-0249">Electron transport</keyword>
<dbReference type="InterPro" id="IPR050619">
    <property type="entry name" value="Flavodoxin"/>
</dbReference>
<dbReference type="PANTHER" id="PTHR42809:SF1">
    <property type="entry name" value="FLAVODOXIN 1"/>
    <property type="match status" value="1"/>
</dbReference>
<dbReference type="InterPro" id="IPR029039">
    <property type="entry name" value="Flavoprotein-like_sf"/>
</dbReference>
<keyword evidence="5" id="KW-0285">Flavoprotein</keyword>
<dbReference type="NCBIfam" id="NF006747">
    <property type="entry name" value="PRK09271.1"/>
    <property type="match status" value="1"/>
</dbReference>
<dbReference type="PROSITE" id="PS50902">
    <property type="entry name" value="FLAVODOXIN_LIKE"/>
    <property type="match status" value="1"/>
</dbReference>
<keyword evidence="4" id="KW-0813">Transport</keyword>
<dbReference type="InterPro" id="IPR010088">
    <property type="entry name" value="RNR_flavodoxin"/>
</dbReference>
<keyword evidence="6" id="KW-0288">FMN</keyword>
<evidence type="ECO:0000256" key="1">
    <source>
        <dbReference type="ARBA" id="ARBA00001917"/>
    </source>
</evidence>
<evidence type="ECO:0000313" key="10">
    <source>
        <dbReference type="Proteomes" id="UP000637359"/>
    </source>
</evidence>
<dbReference type="RefSeq" id="WP_186868194.1">
    <property type="nucleotide sequence ID" value="NZ_JACOOL010000001.1"/>
</dbReference>
<comment type="function">
    <text evidence="2">Low-potential electron donor to a number of redox enzymes.</text>
</comment>
<evidence type="ECO:0000256" key="7">
    <source>
        <dbReference type="ARBA" id="ARBA00022982"/>
    </source>
</evidence>
<gene>
    <name evidence="9" type="ORF">H8S33_01515</name>
</gene>
<dbReference type="NCBIfam" id="TIGR01754">
    <property type="entry name" value="flav_RNR"/>
    <property type="match status" value="1"/>
</dbReference>
<evidence type="ECO:0000256" key="5">
    <source>
        <dbReference type="ARBA" id="ARBA00022630"/>
    </source>
</evidence>
<protein>
    <submittedName>
        <fullName evidence="9">Flavodoxin</fullName>
    </submittedName>
</protein>
<organism evidence="9 10">
    <name type="scientific">Ornithinibacillus hominis</name>
    <dbReference type="NCBI Taxonomy" id="2763055"/>
    <lineage>
        <taxon>Bacteria</taxon>
        <taxon>Bacillati</taxon>
        <taxon>Bacillota</taxon>
        <taxon>Bacilli</taxon>
        <taxon>Bacillales</taxon>
        <taxon>Bacillaceae</taxon>
        <taxon>Ornithinibacillus</taxon>
    </lineage>
</organism>
<dbReference type="AlphaFoldDB" id="A0A923L2W4"/>
<dbReference type="Proteomes" id="UP000637359">
    <property type="component" value="Unassembled WGS sequence"/>
</dbReference>
<evidence type="ECO:0000259" key="8">
    <source>
        <dbReference type="PROSITE" id="PS50902"/>
    </source>
</evidence>
<comment type="cofactor">
    <cofactor evidence="1">
        <name>FMN</name>
        <dbReference type="ChEBI" id="CHEBI:58210"/>
    </cofactor>
</comment>
<name>A0A923L2W4_9BACI</name>
<dbReference type="SUPFAM" id="SSF52218">
    <property type="entry name" value="Flavoproteins"/>
    <property type="match status" value="1"/>
</dbReference>
<dbReference type="GO" id="GO:0010181">
    <property type="term" value="F:FMN binding"/>
    <property type="evidence" value="ECO:0007669"/>
    <property type="project" value="InterPro"/>
</dbReference>
<reference evidence="9" key="1">
    <citation type="submission" date="2020-08" db="EMBL/GenBank/DDBJ databases">
        <title>Genome public.</title>
        <authorList>
            <person name="Liu C."/>
            <person name="Sun Q."/>
        </authorList>
    </citation>
    <scope>NUCLEOTIDE SEQUENCE</scope>
    <source>
        <strain evidence="9">BX22</strain>
    </source>
</reference>
<dbReference type="PANTHER" id="PTHR42809">
    <property type="entry name" value="FLAVODOXIN 2"/>
    <property type="match status" value="1"/>
</dbReference>
<dbReference type="Pfam" id="PF00258">
    <property type="entry name" value="Flavodoxin_1"/>
    <property type="match status" value="1"/>
</dbReference>
<evidence type="ECO:0000256" key="3">
    <source>
        <dbReference type="ARBA" id="ARBA00005267"/>
    </source>
</evidence>